<dbReference type="Gene3D" id="1.10.730.10">
    <property type="entry name" value="Isoleucyl-tRNA Synthetase, Domain 1"/>
    <property type="match status" value="1"/>
</dbReference>
<dbReference type="Gene3D" id="3.40.50.620">
    <property type="entry name" value="HUPs"/>
    <property type="match status" value="1"/>
</dbReference>
<evidence type="ECO:0000256" key="13">
    <source>
        <dbReference type="RuleBase" id="RU363038"/>
    </source>
</evidence>
<dbReference type="Pfam" id="PF00750">
    <property type="entry name" value="tRNA-synt_1d"/>
    <property type="match status" value="1"/>
</dbReference>
<keyword evidence="18" id="KW-1185">Reference proteome</keyword>
<evidence type="ECO:0000256" key="2">
    <source>
        <dbReference type="ARBA" id="ARBA00005594"/>
    </source>
</evidence>
<dbReference type="InterPro" id="IPR005148">
    <property type="entry name" value="Arg-tRNA-synth_N"/>
</dbReference>
<dbReference type="GO" id="GO:0005524">
    <property type="term" value="F:ATP binding"/>
    <property type="evidence" value="ECO:0007669"/>
    <property type="project" value="UniProtKB-KW"/>
</dbReference>
<dbReference type="FunFam" id="3.40.50.620:FF:000030">
    <property type="entry name" value="Arginine--tRNA ligase"/>
    <property type="match status" value="1"/>
</dbReference>
<evidence type="ECO:0000256" key="6">
    <source>
        <dbReference type="ARBA" id="ARBA00022598"/>
    </source>
</evidence>
<keyword evidence="9 13" id="KW-0648">Protein biosynthesis</keyword>
<evidence type="ECO:0000256" key="8">
    <source>
        <dbReference type="ARBA" id="ARBA00022840"/>
    </source>
</evidence>
<evidence type="ECO:0000256" key="4">
    <source>
        <dbReference type="ARBA" id="ARBA00012837"/>
    </source>
</evidence>
<keyword evidence="8 13" id="KW-0067">ATP-binding</keyword>
<dbReference type="PROSITE" id="PS00178">
    <property type="entry name" value="AA_TRNA_LIGASE_I"/>
    <property type="match status" value="1"/>
</dbReference>
<evidence type="ECO:0000259" key="15">
    <source>
        <dbReference type="SMART" id="SM00836"/>
    </source>
</evidence>
<keyword evidence="5" id="KW-0963">Cytoplasm</keyword>
<gene>
    <name evidence="17" type="ORF">JKP88DRAFT_179808</name>
</gene>
<feature type="domain" description="DALR anticodon binding" evidence="15">
    <location>
        <begin position="517"/>
        <end position="636"/>
    </location>
</feature>
<dbReference type="SUPFAM" id="SSF47323">
    <property type="entry name" value="Anticodon-binding domain of a subclass of class I aminoacyl-tRNA synthetases"/>
    <property type="match status" value="1"/>
</dbReference>
<dbReference type="GO" id="GO:0005737">
    <property type="term" value="C:cytoplasm"/>
    <property type="evidence" value="ECO:0007669"/>
    <property type="project" value="UniProtKB-SubCell"/>
</dbReference>
<dbReference type="GO" id="GO:0006420">
    <property type="term" value="P:arginyl-tRNA aminoacylation"/>
    <property type="evidence" value="ECO:0007669"/>
    <property type="project" value="InterPro"/>
</dbReference>
<dbReference type="Pfam" id="PF05746">
    <property type="entry name" value="DALR_1"/>
    <property type="match status" value="1"/>
</dbReference>
<evidence type="ECO:0000259" key="16">
    <source>
        <dbReference type="SMART" id="SM01016"/>
    </source>
</evidence>
<organism evidence="17 18">
    <name type="scientific">Tribonema minus</name>
    <dbReference type="NCBI Taxonomy" id="303371"/>
    <lineage>
        <taxon>Eukaryota</taxon>
        <taxon>Sar</taxon>
        <taxon>Stramenopiles</taxon>
        <taxon>Ochrophyta</taxon>
        <taxon>PX clade</taxon>
        <taxon>Xanthophyceae</taxon>
        <taxon>Tribonematales</taxon>
        <taxon>Tribonemataceae</taxon>
        <taxon>Tribonema</taxon>
    </lineage>
</organism>
<keyword evidence="10 13" id="KW-0030">Aminoacyl-tRNA synthetase</keyword>
<dbReference type="HAMAP" id="MF_00123">
    <property type="entry name" value="Arg_tRNA_synth"/>
    <property type="match status" value="1"/>
</dbReference>
<dbReference type="Gene3D" id="3.30.1360.70">
    <property type="entry name" value="Arginyl tRNA synthetase N-terminal domain"/>
    <property type="match status" value="1"/>
</dbReference>
<dbReference type="EC" id="6.1.1.19" evidence="4"/>
<evidence type="ECO:0000256" key="1">
    <source>
        <dbReference type="ARBA" id="ARBA00004496"/>
    </source>
</evidence>
<dbReference type="AlphaFoldDB" id="A0A835ZBM0"/>
<dbReference type="InterPro" id="IPR001412">
    <property type="entry name" value="aa-tRNA-synth_I_CS"/>
</dbReference>
<protein>
    <recommendedName>
        <fullName evidence="4">arginine--tRNA ligase</fullName>
        <ecNumber evidence="4">6.1.1.19</ecNumber>
    </recommendedName>
    <alternativeName>
        <fullName evidence="11">Arginyl-tRNA synthetase</fullName>
    </alternativeName>
</protein>
<dbReference type="InterPro" id="IPR001278">
    <property type="entry name" value="Arg-tRNA-ligase"/>
</dbReference>
<evidence type="ECO:0000256" key="3">
    <source>
        <dbReference type="ARBA" id="ARBA00011245"/>
    </source>
</evidence>
<name>A0A835ZBM0_9STRA</name>
<reference evidence="17" key="1">
    <citation type="submission" date="2021-02" db="EMBL/GenBank/DDBJ databases">
        <title>First Annotated Genome of the Yellow-green Alga Tribonema minus.</title>
        <authorList>
            <person name="Mahan K.M."/>
        </authorList>
    </citation>
    <scope>NUCLEOTIDE SEQUENCE</scope>
    <source>
        <strain evidence="17">UTEX B ZZ1240</strain>
    </source>
</reference>
<feature type="compositionally biased region" description="Basic residues" evidence="14">
    <location>
        <begin position="1"/>
        <end position="12"/>
    </location>
</feature>
<dbReference type="Pfam" id="PF03485">
    <property type="entry name" value="Arg_tRNA_synt_N"/>
    <property type="match status" value="1"/>
</dbReference>
<dbReference type="SMART" id="SM00836">
    <property type="entry name" value="DALR_1"/>
    <property type="match status" value="1"/>
</dbReference>
<evidence type="ECO:0000313" key="17">
    <source>
        <dbReference type="EMBL" id="KAG5185943.1"/>
    </source>
</evidence>
<dbReference type="InterPro" id="IPR009080">
    <property type="entry name" value="tRNAsynth_Ia_anticodon-bd"/>
</dbReference>
<keyword evidence="7 13" id="KW-0547">Nucleotide-binding</keyword>
<dbReference type="SMART" id="SM01016">
    <property type="entry name" value="Arg_tRNA_synt_N"/>
    <property type="match status" value="1"/>
</dbReference>
<evidence type="ECO:0000256" key="10">
    <source>
        <dbReference type="ARBA" id="ARBA00023146"/>
    </source>
</evidence>
<accession>A0A835ZBM0</accession>
<dbReference type="PRINTS" id="PR01038">
    <property type="entry name" value="TRNASYNTHARG"/>
</dbReference>
<dbReference type="NCBIfam" id="TIGR00456">
    <property type="entry name" value="argS"/>
    <property type="match status" value="1"/>
</dbReference>
<evidence type="ECO:0000256" key="12">
    <source>
        <dbReference type="ARBA" id="ARBA00049339"/>
    </source>
</evidence>
<evidence type="ECO:0000256" key="7">
    <source>
        <dbReference type="ARBA" id="ARBA00022741"/>
    </source>
</evidence>
<dbReference type="InterPro" id="IPR035684">
    <property type="entry name" value="ArgRS_core"/>
</dbReference>
<dbReference type="PANTHER" id="PTHR11956:SF5">
    <property type="entry name" value="ARGININE--TRNA LIGASE, CYTOPLASMIC"/>
    <property type="match status" value="1"/>
</dbReference>
<dbReference type="Proteomes" id="UP000664859">
    <property type="component" value="Unassembled WGS sequence"/>
</dbReference>
<evidence type="ECO:0000256" key="5">
    <source>
        <dbReference type="ARBA" id="ARBA00022490"/>
    </source>
</evidence>
<sequence>MPLRRTVHRLSQQRRSATTSLASAATSSPPDTARPTQGDDGGRPKDYIEAAVRQALVKAFGEAGAAAAPMVTAATKPEFGDYQCNAAMALAKPLNAKPRDIAQQLIDALEVADLCDPPDIAGPGFINLRLKPEYIQSRITAMLEDESRLAIAKTTAPQRIVVDFSSPNIAKEMHVGHLRSTIIGDTLCRVLEFQGHDVLRLNHVGDWGTQFGMLITYLKEEVPQALADGDGGEGSITAGEVDIGDLVEFYKKAKERFDGDASFKERSRAEVVRLQAGDPDVLRAWRLLCDLSRREFQVIYDILGVKLEERGESFYNSMLGGVIEELREGGLLQESEGAQVVFIEGAKNRDDSAQALIVQKTDGGYMYSTTDLAAVKQRATQERADRVLYVTDSGQASHFDQVFQVARRSGLAPPSLQLQHVPFGLVQGEDGKKFKTRSGDTVKLKDLLDEAVRIAAEDMEKRLAEEGRGMGEEERAVARKVGLGAVKYADLSMNRESNYRFSYAKMLSLQGNTAPYMMYAYARIQGIRRRATTSTPISTSDPPRIVLEHPAELTLARTLLRLPEVLTELERDLYPNRLCEYLFDLSQRFNQFYEGCPVNAAATDELRASRVALCSVTAATIKLSLGLLGIDVVEKL</sequence>
<feature type="domain" description="Arginyl tRNA synthetase N-terminal" evidence="16">
    <location>
        <begin position="46"/>
        <end position="130"/>
    </location>
</feature>
<dbReference type="OrthoDB" id="68056at2759"/>
<evidence type="ECO:0000256" key="9">
    <source>
        <dbReference type="ARBA" id="ARBA00022917"/>
    </source>
</evidence>
<proteinExistence type="inferred from homology"/>
<dbReference type="EMBL" id="JAFCMP010000116">
    <property type="protein sequence ID" value="KAG5185943.1"/>
    <property type="molecule type" value="Genomic_DNA"/>
</dbReference>
<dbReference type="GO" id="GO:0004814">
    <property type="term" value="F:arginine-tRNA ligase activity"/>
    <property type="evidence" value="ECO:0007669"/>
    <property type="project" value="UniProtKB-EC"/>
</dbReference>
<comment type="similarity">
    <text evidence="2 13">Belongs to the class-I aminoacyl-tRNA synthetase family.</text>
</comment>
<dbReference type="PANTHER" id="PTHR11956">
    <property type="entry name" value="ARGINYL-TRNA SYNTHETASE"/>
    <property type="match status" value="1"/>
</dbReference>
<evidence type="ECO:0000256" key="14">
    <source>
        <dbReference type="SAM" id="MobiDB-lite"/>
    </source>
</evidence>
<comment type="catalytic activity">
    <reaction evidence="12">
        <text>tRNA(Arg) + L-arginine + ATP = L-arginyl-tRNA(Arg) + AMP + diphosphate</text>
        <dbReference type="Rhea" id="RHEA:20301"/>
        <dbReference type="Rhea" id="RHEA-COMP:9658"/>
        <dbReference type="Rhea" id="RHEA-COMP:9673"/>
        <dbReference type="ChEBI" id="CHEBI:30616"/>
        <dbReference type="ChEBI" id="CHEBI:32682"/>
        <dbReference type="ChEBI" id="CHEBI:33019"/>
        <dbReference type="ChEBI" id="CHEBI:78442"/>
        <dbReference type="ChEBI" id="CHEBI:78513"/>
        <dbReference type="ChEBI" id="CHEBI:456215"/>
        <dbReference type="EC" id="6.1.1.19"/>
    </reaction>
</comment>
<feature type="compositionally biased region" description="Low complexity" evidence="14">
    <location>
        <begin position="14"/>
        <end position="36"/>
    </location>
</feature>
<feature type="region of interest" description="Disordered" evidence="14">
    <location>
        <begin position="1"/>
        <end position="45"/>
    </location>
</feature>
<evidence type="ECO:0000313" key="18">
    <source>
        <dbReference type="Proteomes" id="UP000664859"/>
    </source>
</evidence>
<dbReference type="InterPro" id="IPR008909">
    <property type="entry name" value="DALR_anticod-bd"/>
</dbReference>
<comment type="caution">
    <text evidence="17">The sequence shown here is derived from an EMBL/GenBank/DDBJ whole genome shotgun (WGS) entry which is preliminary data.</text>
</comment>
<evidence type="ECO:0000256" key="11">
    <source>
        <dbReference type="ARBA" id="ARBA00033033"/>
    </source>
</evidence>
<comment type="subunit">
    <text evidence="3">Monomer.</text>
</comment>
<comment type="subcellular location">
    <subcellularLocation>
        <location evidence="1">Cytoplasm</location>
    </subcellularLocation>
</comment>
<dbReference type="CDD" id="cd00671">
    <property type="entry name" value="ArgRS_core"/>
    <property type="match status" value="1"/>
</dbReference>
<dbReference type="SUPFAM" id="SSF55190">
    <property type="entry name" value="Arginyl-tRNA synthetase (ArgRS), N-terminal 'additional' domain"/>
    <property type="match status" value="1"/>
</dbReference>
<dbReference type="InterPro" id="IPR036695">
    <property type="entry name" value="Arg-tRNA-synth_N_sf"/>
</dbReference>
<keyword evidence="6 13" id="KW-0436">Ligase</keyword>
<dbReference type="SUPFAM" id="SSF52374">
    <property type="entry name" value="Nucleotidylyl transferase"/>
    <property type="match status" value="1"/>
</dbReference>
<dbReference type="InterPro" id="IPR014729">
    <property type="entry name" value="Rossmann-like_a/b/a_fold"/>
</dbReference>